<dbReference type="GO" id="GO:0005840">
    <property type="term" value="C:ribosome"/>
    <property type="evidence" value="ECO:0007669"/>
    <property type="project" value="UniProtKB-KW"/>
</dbReference>
<dbReference type="AlphaFoldDB" id="A0A7S4VZ35"/>
<feature type="compositionally biased region" description="Basic residues" evidence="3">
    <location>
        <begin position="76"/>
        <end position="86"/>
    </location>
</feature>
<feature type="region of interest" description="Disordered" evidence="3">
    <location>
        <begin position="73"/>
        <end position="101"/>
    </location>
</feature>
<dbReference type="GO" id="GO:0006412">
    <property type="term" value="P:translation"/>
    <property type="evidence" value="ECO:0007669"/>
    <property type="project" value="InterPro"/>
</dbReference>
<proteinExistence type="predicted"/>
<dbReference type="EMBL" id="HBNR01082973">
    <property type="protein sequence ID" value="CAE4660348.1"/>
    <property type="molecule type" value="Transcribed_RNA"/>
</dbReference>
<evidence type="ECO:0000256" key="2">
    <source>
        <dbReference type="ARBA" id="ARBA00023274"/>
    </source>
</evidence>
<keyword evidence="2" id="KW-0687">Ribonucleoprotein</keyword>
<reference evidence="4" key="1">
    <citation type="submission" date="2021-01" db="EMBL/GenBank/DDBJ databases">
        <authorList>
            <person name="Corre E."/>
            <person name="Pelletier E."/>
            <person name="Niang G."/>
            <person name="Scheremetjew M."/>
            <person name="Finn R."/>
            <person name="Kale V."/>
            <person name="Holt S."/>
            <person name="Cochrane G."/>
            <person name="Meng A."/>
            <person name="Brown T."/>
            <person name="Cohen L."/>
        </authorList>
    </citation>
    <scope>NUCLEOTIDE SEQUENCE</scope>
    <source>
        <strain evidence="4">CCMP3105</strain>
    </source>
</reference>
<protein>
    <submittedName>
        <fullName evidence="4">Uncharacterized protein</fullName>
    </submittedName>
</protein>
<dbReference type="InterPro" id="IPR006846">
    <property type="entry name" value="Ribosomal_eS30"/>
</dbReference>
<dbReference type="Pfam" id="PF04758">
    <property type="entry name" value="Ribosomal_S30"/>
    <property type="match status" value="1"/>
</dbReference>
<dbReference type="GO" id="GO:1990904">
    <property type="term" value="C:ribonucleoprotein complex"/>
    <property type="evidence" value="ECO:0007669"/>
    <property type="project" value="UniProtKB-KW"/>
</dbReference>
<evidence type="ECO:0000313" key="4">
    <source>
        <dbReference type="EMBL" id="CAE4660348.1"/>
    </source>
</evidence>
<accession>A0A7S4VZ35</accession>
<sequence length="114" mass="12714">MCREHVYTVGSRKELAEHVSQQHCVSFDTRAFDISCTGMRQVRRLASSMENAGKVKSQTPKLAGMIGTKKELAPRGRARMRQRAGHRARETLNRQAAASEHVGLQIQAPLRVST</sequence>
<gene>
    <name evidence="4" type="ORF">AMON00008_LOCUS59406</name>
</gene>
<evidence type="ECO:0000256" key="3">
    <source>
        <dbReference type="SAM" id="MobiDB-lite"/>
    </source>
</evidence>
<organism evidence="4">
    <name type="scientific">Alexandrium monilatum</name>
    <dbReference type="NCBI Taxonomy" id="311494"/>
    <lineage>
        <taxon>Eukaryota</taxon>
        <taxon>Sar</taxon>
        <taxon>Alveolata</taxon>
        <taxon>Dinophyceae</taxon>
        <taxon>Gonyaulacales</taxon>
        <taxon>Pyrocystaceae</taxon>
        <taxon>Alexandrium</taxon>
    </lineage>
</organism>
<dbReference type="GO" id="GO:0003735">
    <property type="term" value="F:structural constituent of ribosome"/>
    <property type="evidence" value="ECO:0007669"/>
    <property type="project" value="InterPro"/>
</dbReference>
<name>A0A7S4VZ35_9DINO</name>
<evidence type="ECO:0000256" key="1">
    <source>
        <dbReference type="ARBA" id="ARBA00022980"/>
    </source>
</evidence>
<keyword evidence="1" id="KW-0689">Ribosomal protein</keyword>